<accession>A0A7X6DFK3</accession>
<comment type="caution">
    <text evidence="2">The sequence shown here is derived from an EMBL/GenBank/DDBJ whole genome shotgun (WGS) entry which is preliminary data.</text>
</comment>
<dbReference type="InterPro" id="IPR053714">
    <property type="entry name" value="Iso_Racemase_Enz_sf"/>
</dbReference>
<dbReference type="PANTHER" id="PTHR28047:SF5">
    <property type="entry name" value="PROTEIN DCG1"/>
    <property type="match status" value="1"/>
</dbReference>
<dbReference type="EMBL" id="VTOX01000003">
    <property type="protein sequence ID" value="NKE66108.1"/>
    <property type="molecule type" value="Genomic_DNA"/>
</dbReference>
<reference evidence="2 3" key="1">
    <citation type="journal article" date="2020" name="Nature">
        <title>Bacterial chemolithoautotrophy via manganese oxidation.</title>
        <authorList>
            <person name="Yu H."/>
            <person name="Leadbetter J.R."/>
        </authorList>
    </citation>
    <scope>NUCLEOTIDE SEQUENCE [LARGE SCALE GENOMIC DNA]</scope>
    <source>
        <strain evidence="2 3">RBP-1</strain>
    </source>
</reference>
<evidence type="ECO:0000256" key="1">
    <source>
        <dbReference type="ARBA" id="ARBA00038414"/>
    </source>
</evidence>
<dbReference type="Gene3D" id="3.40.50.12500">
    <property type="match status" value="1"/>
</dbReference>
<dbReference type="InterPro" id="IPR015942">
    <property type="entry name" value="Asp/Glu/hydantoin_racemase"/>
</dbReference>
<dbReference type="GO" id="GO:0047661">
    <property type="term" value="F:amino-acid racemase activity"/>
    <property type="evidence" value="ECO:0007669"/>
    <property type="project" value="InterPro"/>
</dbReference>
<keyword evidence="3" id="KW-1185">Reference proteome</keyword>
<dbReference type="Pfam" id="PF01177">
    <property type="entry name" value="Asp_Glu_race"/>
    <property type="match status" value="1"/>
</dbReference>
<proteinExistence type="inferred from homology"/>
<dbReference type="InterPro" id="IPR052186">
    <property type="entry name" value="Hydantoin_racemase-like"/>
</dbReference>
<dbReference type="RefSeq" id="WP_168107240.1">
    <property type="nucleotide sequence ID" value="NZ_VTOX01000003.1"/>
</dbReference>
<sequence length="270" mass="28545">MKLAVIHVNAEKYSGLYTQLIDANFRRVKADTTELRHLYVQRLRRATDTVFAYPTLLNKLDVLEQVAVAREEGADAVLVACSGDPGVAEARTLLDVPVVGPMEAALHLAANYGRKVGIVTVQDRTWVEYCEALTDASGLAGRLAGVRSISIPSSQAFTDGFTQPQSIATEVAAQARKLVEEDGANAIVIGSAGLSVMSSAAGLAAVPETGVPIFDCLSAGLKVAELRAALQQRLGVPPYSRIGWGERLPDGDIARLRKLFGLSTGTAGTA</sequence>
<name>A0A7X6DFK3_9BURK</name>
<dbReference type="AlphaFoldDB" id="A0A7X6DFK3"/>
<organism evidence="2 3">
    <name type="scientific">Ramlibacter lithotrophicus</name>
    <dbReference type="NCBI Taxonomy" id="2606681"/>
    <lineage>
        <taxon>Bacteria</taxon>
        <taxon>Pseudomonadati</taxon>
        <taxon>Pseudomonadota</taxon>
        <taxon>Betaproteobacteria</taxon>
        <taxon>Burkholderiales</taxon>
        <taxon>Comamonadaceae</taxon>
        <taxon>Ramlibacter</taxon>
    </lineage>
</organism>
<evidence type="ECO:0000313" key="2">
    <source>
        <dbReference type="EMBL" id="NKE66108.1"/>
    </source>
</evidence>
<dbReference type="PANTHER" id="PTHR28047">
    <property type="entry name" value="PROTEIN DCG1"/>
    <property type="match status" value="1"/>
</dbReference>
<dbReference type="Proteomes" id="UP000521868">
    <property type="component" value="Unassembled WGS sequence"/>
</dbReference>
<gene>
    <name evidence="2" type="ORF">RAMLITH_09770</name>
</gene>
<comment type="similarity">
    <text evidence="1">Belongs to the HyuE racemase family.</text>
</comment>
<evidence type="ECO:0000313" key="3">
    <source>
        <dbReference type="Proteomes" id="UP000521868"/>
    </source>
</evidence>
<protein>
    <submittedName>
        <fullName evidence="2">Hydantoin racemase</fullName>
    </submittedName>
</protein>